<name>A0A0E0Q6X2_ORYRU</name>
<dbReference type="EnsemblPlants" id="ORUFI07G11070.1">
    <property type="protein sequence ID" value="ORUFI07G11070.1"/>
    <property type="gene ID" value="ORUFI07G11070"/>
</dbReference>
<protein>
    <submittedName>
        <fullName evidence="2">Uncharacterized protein</fullName>
    </submittedName>
</protein>
<feature type="region of interest" description="Disordered" evidence="1">
    <location>
        <begin position="78"/>
        <end position="108"/>
    </location>
</feature>
<accession>A0A0E0Q6X2</accession>
<feature type="compositionally biased region" description="Polar residues" evidence="1">
    <location>
        <begin position="98"/>
        <end position="108"/>
    </location>
</feature>
<reference evidence="2" key="2">
    <citation type="submission" date="2015-06" db="UniProtKB">
        <authorList>
            <consortium name="EnsemblPlants"/>
        </authorList>
    </citation>
    <scope>IDENTIFICATION</scope>
</reference>
<dbReference type="HOGENOM" id="CLU_1043465_0_0_1"/>
<organism evidence="2 3">
    <name type="scientific">Oryza rufipogon</name>
    <name type="common">Brownbeard rice</name>
    <name type="synonym">Asian wild rice</name>
    <dbReference type="NCBI Taxonomy" id="4529"/>
    <lineage>
        <taxon>Eukaryota</taxon>
        <taxon>Viridiplantae</taxon>
        <taxon>Streptophyta</taxon>
        <taxon>Embryophyta</taxon>
        <taxon>Tracheophyta</taxon>
        <taxon>Spermatophyta</taxon>
        <taxon>Magnoliopsida</taxon>
        <taxon>Liliopsida</taxon>
        <taxon>Poales</taxon>
        <taxon>Poaceae</taxon>
        <taxon>BOP clade</taxon>
        <taxon>Oryzoideae</taxon>
        <taxon>Oryzeae</taxon>
        <taxon>Oryzinae</taxon>
        <taxon>Oryza</taxon>
    </lineage>
</organism>
<feature type="compositionally biased region" description="Low complexity" evidence="1">
    <location>
        <begin position="234"/>
        <end position="245"/>
    </location>
</feature>
<dbReference type="AlphaFoldDB" id="A0A0E0Q6X2"/>
<evidence type="ECO:0000256" key="1">
    <source>
        <dbReference type="SAM" id="MobiDB-lite"/>
    </source>
</evidence>
<reference evidence="3" key="1">
    <citation type="submission" date="2013-06" db="EMBL/GenBank/DDBJ databases">
        <authorList>
            <person name="Zhao Q."/>
        </authorList>
    </citation>
    <scope>NUCLEOTIDE SEQUENCE</scope>
    <source>
        <strain evidence="3">cv. W1943</strain>
    </source>
</reference>
<keyword evidence="3" id="KW-1185">Reference proteome</keyword>
<evidence type="ECO:0000313" key="3">
    <source>
        <dbReference type="Proteomes" id="UP000008022"/>
    </source>
</evidence>
<proteinExistence type="predicted"/>
<sequence>MADDWPYPLLSRDIDARHRARQMSSSRPSGLSVFITRTCPMWGVDERWVPRLSAADLLPFVRMLQARGHYDYMVARQQSARRRRANPGEGSTRMVRPTPTTTGGSQWHQGFTSVPGSTAVIPSIPHASTTGQWQGGFAPYAGSSQLVPPMRTEAGSSQFQGGFSGSPINAHVIPQVNMPMFSTGTNDLWQGAHTYNTGGIYQMSINENTQPQGPSFLDMLGHRDWLFSQPPIMQPQTTGRRPPTGARRKGKKKVTSTSRNFDDEPNE</sequence>
<feature type="region of interest" description="Disordered" evidence="1">
    <location>
        <begin position="228"/>
        <end position="267"/>
    </location>
</feature>
<dbReference type="Gramene" id="ORUFI07G11070.1">
    <property type="protein sequence ID" value="ORUFI07G11070.1"/>
    <property type="gene ID" value="ORUFI07G11070"/>
</dbReference>
<dbReference type="Proteomes" id="UP000008022">
    <property type="component" value="Unassembled WGS sequence"/>
</dbReference>
<evidence type="ECO:0000313" key="2">
    <source>
        <dbReference type="EnsemblPlants" id="ORUFI07G11070.1"/>
    </source>
</evidence>